<dbReference type="AlphaFoldDB" id="A0A3B0PAT0"/>
<dbReference type="GO" id="GO:0006412">
    <property type="term" value="P:translation"/>
    <property type="evidence" value="ECO:0007669"/>
    <property type="project" value="UniProtKB-KW"/>
</dbReference>
<sequence length="184" mass="21184">MELEKYLDDFNKKTQKSIDHFVFEMSKISTGKANPQIVKKIKVMYYDNPTELDEIATIMVPEPQQLLIKPFDATSIKDIVKAILSANLGNFPMTDEGNQIRITFPPMTSDRRKELVKSLSKFIEQAKVGVRNARQEIIKAIKSDAELSEDMQKNYVEKIELEVKKKIERISTLAKEKENDLNAF</sequence>
<dbReference type="Pfam" id="PF01765">
    <property type="entry name" value="RRF"/>
    <property type="match status" value="1"/>
</dbReference>
<reference evidence="5" key="1">
    <citation type="submission" date="2018-06" db="EMBL/GenBank/DDBJ databases">
        <authorList>
            <consortium name="Pathogen Informatics"/>
        </authorList>
    </citation>
    <scope>NUCLEOTIDE SEQUENCE [LARGE SCALE GENOMIC DNA]</scope>
    <source>
        <strain evidence="5">NCTC10124</strain>
    </source>
</reference>
<accession>A0A3B0PAT0</accession>
<dbReference type="NCBIfam" id="TIGR00496">
    <property type="entry name" value="frr"/>
    <property type="match status" value="1"/>
</dbReference>
<gene>
    <name evidence="4" type="primary">frr</name>
    <name evidence="4" type="ORF">NCTC10124_01426</name>
</gene>
<evidence type="ECO:0000259" key="3">
    <source>
        <dbReference type="Pfam" id="PF01765"/>
    </source>
</evidence>
<dbReference type="Gene3D" id="1.10.132.20">
    <property type="entry name" value="Ribosome-recycling factor"/>
    <property type="match status" value="1"/>
</dbReference>
<name>A0A3B0PAT0_MYCSY</name>
<dbReference type="Proteomes" id="UP000259328">
    <property type="component" value="Chromosome"/>
</dbReference>
<dbReference type="InterPro" id="IPR036191">
    <property type="entry name" value="RRF_sf"/>
</dbReference>
<evidence type="ECO:0000313" key="4">
    <source>
        <dbReference type="EMBL" id="SYV93669.1"/>
    </source>
</evidence>
<dbReference type="InterPro" id="IPR002661">
    <property type="entry name" value="Ribosome_recyc_fac"/>
</dbReference>
<feature type="domain" description="Ribosome recycling factor" evidence="3">
    <location>
        <begin position="24"/>
        <end position="181"/>
    </location>
</feature>
<comment type="similarity">
    <text evidence="1">Belongs to the RRF family.</text>
</comment>
<evidence type="ECO:0000256" key="2">
    <source>
        <dbReference type="ARBA" id="ARBA00022917"/>
    </source>
</evidence>
<evidence type="ECO:0000256" key="1">
    <source>
        <dbReference type="ARBA" id="ARBA00005912"/>
    </source>
</evidence>
<organism evidence="4 5">
    <name type="scientific">Mycoplasmopsis synoviae</name>
    <name type="common">Mycoplasma synoviae</name>
    <dbReference type="NCBI Taxonomy" id="2109"/>
    <lineage>
        <taxon>Bacteria</taxon>
        <taxon>Bacillati</taxon>
        <taxon>Mycoplasmatota</taxon>
        <taxon>Mycoplasmoidales</taxon>
        <taxon>Metamycoplasmataceae</taxon>
        <taxon>Mycoplasmopsis</taxon>
    </lineage>
</organism>
<dbReference type="EMBL" id="LS991953">
    <property type="protein sequence ID" value="SYV93669.1"/>
    <property type="molecule type" value="Genomic_DNA"/>
</dbReference>
<dbReference type="FunFam" id="3.30.1360.40:FF:000001">
    <property type="entry name" value="Ribosome-recycling factor"/>
    <property type="match status" value="1"/>
</dbReference>
<dbReference type="GeneID" id="93530470"/>
<dbReference type="Gene3D" id="3.30.1360.40">
    <property type="match status" value="1"/>
</dbReference>
<dbReference type="InterPro" id="IPR023584">
    <property type="entry name" value="Ribosome_recyc_fac_dom"/>
</dbReference>
<dbReference type="PANTHER" id="PTHR20982:SF3">
    <property type="entry name" value="MITOCHONDRIAL RIBOSOME RECYCLING FACTOR PSEUDO 1"/>
    <property type="match status" value="1"/>
</dbReference>
<dbReference type="RefSeq" id="WP_020002827.1">
    <property type="nucleotide sequence ID" value="NZ_LS991953.1"/>
</dbReference>
<evidence type="ECO:0000313" key="5">
    <source>
        <dbReference type="Proteomes" id="UP000259328"/>
    </source>
</evidence>
<proteinExistence type="inferred from homology"/>
<keyword evidence="2" id="KW-0648">Protein biosynthesis</keyword>
<dbReference type="GO" id="GO:0043023">
    <property type="term" value="F:ribosomal large subunit binding"/>
    <property type="evidence" value="ECO:0007669"/>
    <property type="project" value="TreeGrafter"/>
</dbReference>
<dbReference type="SUPFAM" id="SSF55194">
    <property type="entry name" value="Ribosome recycling factor, RRF"/>
    <property type="match status" value="1"/>
</dbReference>
<dbReference type="PANTHER" id="PTHR20982">
    <property type="entry name" value="RIBOSOME RECYCLING FACTOR"/>
    <property type="match status" value="1"/>
</dbReference>
<protein>
    <submittedName>
        <fullName evidence="4">Ribosome recycling factor</fullName>
    </submittedName>
</protein>